<dbReference type="Proteomes" id="UP000534306">
    <property type="component" value="Unassembled WGS sequence"/>
</dbReference>
<accession>A0A7Y4L3T5</accession>
<dbReference type="EMBL" id="JABJRC010000007">
    <property type="protein sequence ID" value="NOL43858.1"/>
    <property type="molecule type" value="Genomic_DNA"/>
</dbReference>
<protein>
    <submittedName>
        <fullName evidence="2">Uncharacterized protein</fullName>
    </submittedName>
</protein>
<comment type="caution">
    <text evidence="2">The sequence shown here is derived from an EMBL/GenBank/DDBJ whole genome shotgun (WGS) entry which is preliminary data.</text>
</comment>
<evidence type="ECO:0000313" key="1">
    <source>
        <dbReference type="EMBL" id="MBB6570716.1"/>
    </source>
</evidence>
<reference evidence="2 3" key="1">
    <citation type="submission" date="2020-05" db="EMBL/GenBank/DDBJ databases">
        <title>Genome sequence of Kribbella sandramycini ATCC 39419.</title>
        <authorList>
            <person name="Maclea K.S."/>
            <person name="Fair J.L."/>
        </authorList>
    </citation>
    <scope>NUCLEOTIDE SEQUENCE [LARGE SCALE GENOMIC DNA]</scope>
    <source>
        <strain evidence="2 3">ATCC 39419</strain>
    </source>
</reference>
<gene>
    <name evidence="1" type="ORF">HNR71_006353</name>
    <name evidence="2" type="ORF">HPO96_26780</name>
</gene>
<dbReference type="RefSeq" id="WP_171677101.1">
    <property type="nucleotide sequence ID" value="NZ_BAAAGT010000011.1"/>
</dbReference>
<proteinExistence type="predicted"/>
<keyword evidence="3" id="KW-1185">Reference proteome</keyword>
<organism evidence="2 3">
    <name type="scientific">Kribbella sandramycini</name>
    <dbReference type="NCBI Taxonomy" id="60450"/>
    <lineage>
        <taxon>Bacteria</taxon>
        <taxon>Bacillati</taxon>
        <taxon>Actinomycetota</taxon>
        <taxon>Actinomycetes</taxon>
        <taxon>Propionibacteriales</taxon>
        <taxon>Kribbellaceae</taxon>
        <taxon>Kribbella</taxon>
    </lineage>
</organism>
<evidence type="ECO:0000313" key="2">
    <source>
        <dbReference type="EMBL" id="NOL43858.1"/>
    </source>
</evidence>
<reference evidence="1 4" key="2">
    <citation type="submission" date="2020-08" db="EMBL/GenBank/DDBJ databases">
        <title>Sequencing the genomes of 1000 actinobacteria strains.</title>
        <authorList>
            <person name="Klenk H.-P."/>
        </authorList>
    </citation>
    <scope>NUCLEOTIDE SEQUENCE [LARGE SCALE GENOMIC DNA]</scope>
    <source>
        <strain evidence="1 4">DSM 15626</strain>
    </source>
</reference>
<dbReference type="EMBL" id="JACHKF010000001">
    <property type="protein sequence ID" value="MBB6570716.1"/>
    <property type="molecule type" value="Genomic_DNA"/>
</dbReference>
<sequence length="91" mass="10300">MDRDRVTQAGFYWSLDLPGLTELEAREVQSVVNEVLPDRQAILVDPLHFLSLSLDKMSVESLRDSLSSHGDAVSSGLREMFEEWIEVADYS</sequence>
<evidence type="ECO:0000313" key="3">
    <source>
        <dbReference type="Proteomes" id="UP000534306"/>
    </source>
</evidence>
<name>A0A7Y4L3T5_9ACTN</name>
<dbReference type="Proteomes" id="UP000553957">
    <property type="component" value="Unassembled WGS sequence"/>
</dbReference>
<evidence type="ECO:0000313" key="4">
    <source>
        <dbReference type="Proteomes" id="UP000553957"/>
    </source>
</evidence>
<dbReference type="AlphaFoldDB" id="A0A7Y4L3T5"/>